<organism evidence="1 2">
    <name type="scientific">Leptospira kirschneri str. H1</name>
    <dbReference type="NCBI Taxonomy" id="1049966"/>
    <lineage>
        <taxon>Bacteria</taxon>
        <taxon>Pseudomonadati</taxon>
        <taxon>Spirochaetota</taxon>
        <taxon>Spirochaetia</taxon>
        <taxon>Leptospirales</taxon>
        <taxon>Leptospiraceae</taxon>
        <taxon>Leptospira</taxon>
    </lineage>
</organism>
<gene>
    <name evidence="1" type="ORF">LEP1GSC081_4312</name>
</gene>
<dbReference type="RefSeq" id="WP_000811123.1">
    <property type="nucleotide sequence ID" value="NZ_AHMY02000035.1"/>
</dbReference>
<reference evidence="1 2" key="1">
    <citation type="submission" date="2012-10" db="EMBL/GenBank/DDBJ databases">
        <authorList>
            <person name="Harkins D.M."/>
            <person name="Durkin A.S."/>
            <person name="Brinkac L.M."/>
            <person name="Selengut J.D."/>
            <person name="Sanka R."/>
            <person name="DePew J."/>
            <person name="Purushe J."/>
            <person name="Peacock S.J."/>
            <person name="Thaipadungpanit J."/>
            <person name="Wuthiekanun V.W."/>
            <person name="Day N.P."/>
            <person name="Vinetz J.M."/>
            <person name="Sutton G.G."/>
            <person name="Nelson W.C."/>
            <person name="Fouts D.E."/>
        </authorList>
    </citation>
    <scope>NUCLEOTIDE SEQUENCE [LARGE SCALE GENOMIC DNA]</scope>
    <source>
        <strain evidence="1 2">H1</strain>
    </source>
</reference>
<dbReference type="Proteomes" id="UP000006253">
    <property type="component" value="Unassembled WGS sequence"/>
</dbReference>
<comment type="caution">
    <text evidence="1">The sequence shown here is derived from an EMBL/GenBank/DDBJ whole genome shotgun (WGS) entry which is preliminary data.</text>
</comment>
<proteinExistence type="predicted"/>
<protein>
    <submittedName>
        <fullName evidence="1">Uncharacterized protein</fullName>
    </submittedName>
</protein>
<evidence type="ECO:0000313" key="2">
    <source>
        <dbReference type="Proteomes" id="UP000006253"/>
    </source>
</evidence>
<dbReference type="EMBL" id="AHMY02000035">
    <property type="protein sequence ID" value="EKO16006.1"/>
    <property type="molecule type" value="Genomic_DNA"/>
</dbReference>
<name>A0A0E2B3Z0_9LEPT</name>
<accession>A0A0E2B3Z0</accession>
<dbReference type="AlphaFoldDB" id="A0A0E2B3Z0"/>
<evidence type="ECO:0000313" key="1">
    <source>
        <dbReference type="EMBL" id="EKO16006.1"/>
    </source>
</evidence>
<sequence>MKQLEFADFFTWQQEPIEIGVLSITWEDLEEQRGIIIKTDHDDLDTFKYAIIELENGIIYYLHAYQNYQDKSPNKIVVKLQADNLRPKKALHEFVKLLQYDLSIIEWMNPHFVDRTVWQIKMKNGNDKEFIVSNALDEIHADLLVESSCKKYPEYSYWYEKYTFEN</sequence>